<evidence type="ECO:0000313" key="3">
    <source>
        <dbReference type="Proteomes" id="UP000800200"/>
    </source>
</evidence>
<dbReference type="OrthoDB" id="8300214at2759"/>
<keyword evidence="2" id="KW-0489">Methyltransferase</keyword>
<dbReference type="GO" id="GO:0032259">
    <property type="term" value="P:methylation"/>
    <property type="evidence" value="ECO:0007669"/>
    <property type="project" value="UniProtKB-KW"/>
</dbReference>
<evidence type="ECO:0000313" key="2">
    <source>
        <dbReference type="EMBL" id="KAF2180670.1"/>
    </source>
</evidence>
<name>A0A6A6DRT1_9PEZI</name>
<sequence length="241" mass="26251">MIDPSEAASIATKLNLLPSQTRHRIELLNAFGISPGDKVLELGCGQGDCTALIAHFIGPDGHVDAVDPAPLDYGSPFTLRQAQEKLKVSEVGEMITFHQAEPLQILKDVAEGEKYDAIVLCHCIWYFSNREEVSNTLKAAKGRARKLCIAEWSLSSPHLSAQPHILAALTRGTCEAHIPDSDQNIRSPLSPSTIMNLAKEAGWKVQTDVIVSPGEDLEDAKWEIGMIDGRVFVEGERDNSG</sequence>
<reference evidence="2" key="1">
    <citation type="journal article" date="2020" name="Stud. Mycol.">
        <title>101 Dothideomycetes genomes: a test case for predicting lifestyles and emergence of pathogens.</title>
        <authorList>
            <person name="Haridas S."/>
            <person name="Albert R."/>
            <person name="Binder M."/>
            <person name="Bloem J."/>
            <person name="Labutti K."/>
            <person name="Salamov A."/>
            <person name="Andreopoulos B."/>
            <person name="Baker S."/>
            <person name="Barry K."/>
            <person name="Bills G."/>
            <person name="Bluhm B."/>
            <person name="Cannon C."/>
            <person name="Castanera R."/>
            <person name="Culley D."/>
            <person name="Daum C."/>
            <person name="Ezra D."/>
            <person name="Gonzalez J."/>
            <person name="Henrissat B."/>
            <person name="Kuo A."/>
            <person name="Liang C."/>
            <person name="Lipzen A."/>
            <person name="Lutzoni F."/>
            <person name="Magnuson J."/>
            <person name="Mondo S."/>
            <person name="Nolan M."/>
            <person name="Ohm R."/>
            <person name="Pangilinan J."/>
            <person name="Park H.-J."/>
            <person name="Ramirez L."/>
            <person name="Alfaro M."/>
            <person name="Sun H."/>
            <person name="Tritt A."/>
            <person name="Yoshinaga Y."/>
            <person name="Zwiers L.-H."/>
            <person name="Turgeon B."/>
            <person name="Goodwin S."/>
            <person name="Spatafora J."/>
            <person name="Crous P."/>
            <person name="Grigoriev I."/>
        </authorList>
    </citation>
    <scope>NUCLEOTIDE SEQUENCE</scope>
    <source>
        <strain evidence="2">CBS 207.26</strain>
    </source>
</reference>
<dbReference type="CDD" id="cd02440">
    <property type="entry name" value="AdoMet_MTases"/>
    <property type="match status" value="1"/>
</dbReference>
<dbReference type="Gene3D" id="3.40.50.150">
    <property type="entry name" value="Vaccinia Virus protein VP39"/>
    <property type="match status" value="1"/>
</dbReference>
<evidence type="ECO:0000259" key="1">
    <source>
        <dbReference type="Pfam" id="PF13847"/>
    </source>
</evidence>
<keyword evidence="2" id="KW-0808">Transferase</keyword>
<dbReference type="SUPFAM" id="SSF53335">
    <property type="entry name" value="S-adenosyl-L-methionine-dependent methyltransferases"/>
    <property type="match status" value="1"/>
</dbReference>
<feature type="domain" description="Methyltransferase" evidence="1">
    <location>
        <begin position="34"/>
        <end position="163"/>
    </location>
</feature>
<dbReference type="GO" id="GO:0008168">
    <property type="term" value="F:methyltransferase activity"/>
    <property type="evidence" value="ECO:0007669"/>
    <property type="project" value="UniProtKB-KW"/>
</dbReference>
<dbReference type="InterPro" id="IPR025714">
    <property type="entry name" value="Methyltranfer_dom"/>
</dbReference>
<proteinExistence type="predicted"/>
<keyword evidence="3" id="KW-1185">Reference proteome</keyword>
<protein>
    <submittedName>
        <fullName evidence="2">S-adenosyl-L-methionine-dependent methyltransferase</fullName>
    </submittedName>
</protein>
<dbReference type="InterPro" id="IPR029063">
    <property type="entry name" value="SAM-dependent_MTases_sf"/>
</dbReference>
<dbReference type="Pfam" id="PF13847">
    <property type="entry name" value="Methyltransf_31"/>
    <property type="match status" value="1"/>
</dbReference>
<gene>
    <name evidence="2" type="ORF">K469DRAFT_714682</name>
</gene>
<organism evidence="2 3">
    <name type="scientific">Zopfia rhizophila CBS 207.26</name>
    <dbReference type="NCBI Taxonomy" id="1314779"/>
    <lineage>
        <taxon>Eukaryota</taxon>
        <taxon>Fungi</taxon>
        <taxon>Dikarya</taxon>
        <taxon>Ascomycota</taxon>
        <taxon>Pezizomycotina</taxon>
        <taxon>Dothideomycetes</taxon>
        <taxon>Dothideomycetes incertae sedis</taxon>
        <taxon>Zopfiaceae</taxon>
        <taxon>Zopfia</taxon>
    </lineage>
</organism>
<dbReference type="Proteomes" id="UP000800200">
    <property type="component" value="Unassembled WGS sequence"/>
</dbReference>
<dbReference type="AlphaFoldDB" id="A0A6A6DRT1"/>
<accession>A0A6A6DRT1</accession>
<dbReference type="EMBL" id="ML994657">
    <property type="protein sequence ID" value="KAF2180670.1"/>
    <property type="molecule type" value="Genomic_DNA"/>
</dbReference>